<dbReference type="AlphaFoldDB" id="A0A939T477"/>
<feature type="region of interest" description="Disordered" evidence="1">
    <location>
        <begin position="307"/>
        <end position="329"/>
    </location>
</feature>
<evidence type="ECO:0000256" key="2">
    <source>
        <dbReference type="SAM" id="Phobius"/>
    </source>
</evidence>
<dbReference type="RefSeq" id="WP_208255447.1">
    <property type="nucleotide sequence ID" value="NZ_JAGEOJ010000004.1"/>
</dbReference>
<keyword evidence="2" id="KW-1133">Transmembrane helix</keyword>
<organism evidence="3 4">
    <name type="scientific">Actinomadura barringtoniae</name>
    <dbReference type="NCBI Taxonomy" id="1427535"/>
    <lineage>
        <taxon>Bacteria</taxon>
        <taxon>Bacillati</taxon>
        <taxon>Actinomycetota</taxon>
        <taxon>Actinomycetes</taxon>
        <taxon>Streptosporangiales</taxon>
        <taxon>Thermomonosporaceae</taxon>
        <taxon>Actinomadura</taxon>
    </lineage>
</organism>
<feature type="transmembrane region" description="Helical" evidence="2">
    <location>
        <begin position="7"/>
        <end position="27"/>
    </location>
</feature>
<gene>
    <name evidence="3" type="ORF">J4573_12015</name>
</gene>
<proteinExistence type="predicted"/>
<reference evidence="3" key="1">
    <citation type="submission" date="2021-03" db="EMBL/GenBank/DDBJ databases">
        <authorList>
            <person name="Kanchanasin P."/>
            <person name="Saeng-In P."/>
            <person name="Phongsopitanun W."/>
            <person name="Yuki M."/>
            <person name="Kudo T."/>
            <person name="Ohkuma M."/>
            <person name="Tanasupawat S."/>
        </authorList>
    </citation>
    <scope>NUCLEOTIDE SEQUENCE</scope>
    <source>
        <strain evidence="3">GKU 128</strain>
    </source>
</reference>
<dbReference type="InterPro" id="IPR021424">
    <property type="entry name" value="PorA"/>
</dbReference>
<feature type="transmembrane region" description="Helical" evidence="2">
    <location>
        <begin position="283"/>
        <end position="303"/>
    </location>
</feature>
<evidence type="ECO:0000313" key="3">
    <source>
        <dbReference type="EMBL" id="MBO2447819.1"/>
    </source>
</evidence>
<dbReference type="Proteomes" id="UP000669179">
    <property type="component" value="Unassembled WGS sequence"/>
</dbReference>
<dbReference type="Pfam" id="PF11271">
    <property type="entry name" value="PorA"/>
    <property type="match status" value="1"/>
</dbReference>
<evidence type="ECO:0000313" key="4">
    <source>
        <dbReference type="Proteomes" id="UP000669179"/>
    </source>
</evidence>
<evidence type="ECO:0000256" key="1">
    <source>
        <dbReference type="SAM" id="MobiDB-lite"/>
    </source>
</evidence>
<comment type="caution">
    <text evidence="3">The sequence shown here is derived from an EMBL/GenBank/DDBJ whole genome shotgun (WGS) entry which is preliminary data.</text>
</comment>
<keyword evidence="4" id="KW-1185">Reference proteome</keyword>
<keyword evidence="2" id="KW-0472">Membrane</keyword>
<protein>
    <submittedName>
        <fullName evidence="3">DUF3068 domain-containing protein</fullName>
    </submittedName>
</protein>
<accession>A0A939T477</accession>
<dbReference type="EMBL" id="JAGEOJ010000004">
    <property type="protein sequence ID" value="MBO2447819.1"/>
    <property type="molecule type" value="Genomic_DNA"/>
</dbReference>
<keyword evidence="2" id="KW-0812">Transmembrane</keyword>
<sequence length="329" mass="35778">MRYVIGYVMAGIGAFLLAAVVLLHFYVAPRLKQAPPDVYKVVTLRADGATYFDAASLQQRTGATVTVTSTVRGDTTASSGHIATWDSFIMMQDLPRTTTVGYSKIRIAFDRRTGRLVNCCGANIDGDDDAQMSGIDMFWPLNVGKRTYPIFDSATKKAWPAVYEGQEMLHGLRLYRFVQHIPDTVMAGGSTGMPGKLLGLKGKDAAATIQVDRHYQADNVFWVEPRTGVSVDVRQNVRTTMVPRQGQGQLVVAALDLHMSNASVLSLTAKARSAMRSLTLLTVSQPIGLVLGVALVVSGPLLMRRSKTGARHRQEEGLDQLVAPSPVRD</sequence>
<name>A0A939T477_9ACTN</name>